<name>A0AAN5DGM4_9BILA</name>
<gene>
    <name evidence="2" type="ORF">PMAYCL1PPCAC_33034</name>
</gene>
<feature type="non-terminal residue" evidence="2">
    <location>
        <position position="84"/>
    </location>
</feature>
<dbReference type="Pfam" id="PF04083">
    <property type="entry name" value="Abhydro_lipase"/>
    <property type="match status" value="1"/>
</dbReference>
<protein>
    <recommendedName>
        <fullName evidence="1">Partial AB-hydrolase lipase domain-containing protein</fullName>
    </recommendedName>
</protein>
<evidence type="ECO:0000259" key="1">
    <source>
        <dbReference type="Pfam" id="PF04083"/>
    </source>
</evidence>
<comment type="caution">
    <text evidence="2">The sequence shown here is derived from an EMBL/GenBank/DDBJ whole genome shotgun (WGS) entry which is preliminary data.</text>
</comment>
<dbReference type="GO" id="GO:0006629">
    <property type="term" value="P:lipid metabolic process"/>
    <property type="evidence" value="ECO:0007669"/>
    <property type="project" value="InterPro"/>
</dbReference>
<dbReference type="InterPro" id="IPR006693">
    <property type="entry name" value="AB_hydrolase_lipase"/>
</dbReference>
<dbReference type="InterPro" id="IPR029058">
    <property type="entry name" value="AB_hydrolase_fold"/>
</dbReference>
<keyword evidence="3" id="KW-1185">Reference proteome</keyword>
<reference evidence="3" key="1">
    <citation type="submission" date="2022-10" db="EMBL/GenBank/DDBJ databases">
        <title>Genome assembly of Pristionchus species.</title>
        <authorList>
            <person name="Yoshida K."/>
            <person name="Sommer R.J."/>
        </authorList>
    </citation>
    <scope>NUCLEOTIDE SEQUENCE [LARGE SCALE GENOMIC DNA]</scope>
    <source>
        <strain evidence="3">RS5460</strain>
    </source>
</reference>
<dbReference type="PANTHER" id="PTHR11005">
    <property type="entry name" value="LYSOSOMAL ACID LIPASE-RELATED"/>
    <property type="match status" value="1"/>
</dbReference>
<evidence type="ECO:0000313" key="3">
    <source>
        <dbReference type="Proteomes" id="UP001328107"/>
    </source>
</evidence>
<accession>A0AAN5DGM4</accession>
<proteinExistence type="predicted"/>
<dbReference type="EMBL" id="BTRK01000006">
    <property type="protein sequence ID" value="GMR62839.1"/>
    <property type="molecule type" value="Genomic_DNA"/>
</dbReference>
<feature type="non-terminal residue" evidence="2">
    <location>
        <position position="1"/>
    </location>
</feature>
<feature type="domain" description="Partial AB-hydrolase lipase" evidence="1">
    <location>
        <begin position="1"/>
        <end position="44"/>
    </location>
</feature>
<dbReference type="Proteomes" id="UP001328107">
    <property type="component" value="Unassembled WGS sequence"/>
</dbReference>
<dbReference type="AlphaFoldDB" id="A0AAN5DGM4"/>
<organism evidence="2 3">
    <name type="scientific">Pristionchus mayeri</name>
    <dbReference type="NCBI Taxonomy" id="1317129"/>
    <lineage>
        <taxon>Eukaryota</taxon>
        <taxon>Metazoa</taxon>
        <taxon>Ecdysozoa</taxon>
        <taxon>Nematoda</taxon>
        <taxon>Chromadorea</taxon>
        <taxon>Rhabditida</taxon>
        <taxon>Rhabditina</taxon>
        <taxon>Diplogasteromorpha</taxon>
        <taxon>Diplogasteroidea</taxon>
        <taxon>Neodiplogasteridae</taxon>
        <taxon>Pristionchus</taxon>
    </lineage>
</organism>
<sequence length="84" mass="9242">KVTTSDGYVLTLHRIPYGIGGQRGGGPVLLQHGLLGSSFDFLSQLPHKALSFMLADAGYDVWLGNNRGNIYSNEHVKYRPANRK</sequence>
<evidence type="ECO:0000313" key="2">
    <source>
        <dbReference type="EMBL" id="GMR62839.1"/>
    </source>
</evidence>
<dbReference type="Gene3D" id="3.40.50.1820">
    <property type="entry name" value="alpha/beta hydrolase"/>
    <property type="match status" value="1"/>
</dbReference>
<dbReference type="SUPFAM" id="SSF53474">
    <property type="entry name" value="alpha/beta-Hydrolases"/>
    <property type="match status" value="1"/>
</dbReference>